<dbReference type="EMBL" id="RZNC01000002">
    <property type="protein sequence ID" value="RWZ64498.1"/>
    <property type="molecule type" value="Genomic_DNA"/>
</dbReference>
<dbReference type="Proteomes" id="UP000288603">
    <property type="component" value="Unassembled WGS sequence"/>
</dbReference>
<comment type="caution">
    <text evidence="1">The sequence shown here is derived from an EMBL/GenBank/DDBJ whole genome shotgun (WGS) entry which is preliminary data.</text>
</comment>
<gene>
    <name evidence="1" type="ORF">ELQ92_06985</name>
</gene>
<organism evidence="1 2">
    <name type="scientific">Labedella populi</name>
    <dbReference type="NCBI Taxonomy" id="2498850"/>
    <lineage>
        <taxon>Bacteria</taxon>
        <taxon>Bacillati</taxon>
        <taxon>Actinomycetota</taxon>
        <taxon>Actinomycetes</taxon>
        <taxon>Micrococcales</taxon>
        <taxon>Microbacteriaceae</taxon>
        <taxon>Labedella</taxon>
    </lineage>
</organism>
<keyword evidence="2" id="KW-1185">Reference proteome</keyword>
<name>A0A3S3ZQL4_9MICO</name>
<evidence type="ECO:0000313" key="1">
    <source>
        <dbReference type="EMBL" id="RWZ64498.1"/>
    </source>
</evidence>
<accession>A0A3S3ZQL4</accession>
<dbReference type="InterPro" id="IPR021678">
    <property type="entry name" value="DUF3263"/>
</dbReference>
<dbReference type="RefSeq" id="WP_128498277.1">
    <property type="nucleotide sequence ID" value="NZ_RZNC01000002.1"/>
</dbReference>
<dbReference type="OrthoDB" id="3268863at2"/>
<evidence type="ECO:0000313" key="2">
    <source>
        <dbReference type="Proteomes" id="UP000288603"/>
    </source>
</evidence>
<reference evidence="1 2" key="1">
    <citation type="submission" date="2018-12" db="EMBL/GenBank/DDBJ databases">
        <authorList>
            <person name="Li F."/>
        </authorList>
    </citation>
    <scope>NUCLEOTIDE SEQUENCE [LARGE SCALE GENOMIC DNA]</scope>
    <source>
        <strain evidence="1 2">8H24J-4-2</strain>
    </source>
</reference>
<dbReference type="Pfam" id="PF11662">
    <property type="entry name" value="DUF3263"/>
    <property type="match status" value="1"/>
</dbReference>
<sequence>MAARGTSDGRGEKHGAGALDDRERAILDFERQWWKHAGAKEDAIRSEFSLSSARYYQVLGALIDRREALVYDPMLVKRLQRLRDARSAARAARSTPRSSS</sequence>
<protein>
    <submittedName>
        <fullName evidence="1">DUF3263 domain-containing protein</fullName>
    </submittedName>
</protein>
<proteinExistence type="predicted"/>
<dbReference type="AlphaFoldDB" id="A0A3S3ZQL4"/>